<dbReference type="InterPro" id="IPR036682">
    <property type="entry name" value="OS_D_A10/PebIII_sf"/>
</dbReference>
<dbReference type="PANTHER" id="PTHR11257:SF13">
    <property type="entry name" value="GEO07322P1"/>
    <property type="match status" value="1"/>
</dbReference>
<dbReference type="SUPFAM" id="SSF100910">
    <property type="entry name" value="Chemosensory protein Csp2"/>
    <property type="match status" value="1"/>
</dbReference>
<dbReference type="InterPro" id="IPR005055">
    <property type="entry name" value="A10/PebIII"/>
</dbReference>
<dbReference type="Pfam" id="PF03392">
    <property type="entry name" value="OS-D"/>
    <property type="match status" value="1"/>
</dbReference>
<name>E7EC45_ANTYA</name>
<sequence>MKTILALFALVAVVASTSEYYQTQYENFDANQLVENVRLLKNYIKCFLDEGPCTPEGNEFKKAIPDALQTNCSKCSPKQRELIRIVVKGFQEKLPELWEQLSKKEDPRGEYKEAFNSFINSTD</sequence>
<organism evidence="2">
    <name type="scientific">Antheraea yamamai</name>
    <name type="common">Japanese oak silkmoth</name>
    <dbReference type="NCBI Taxonomy" id="7121"/>
    <lineage>
        <taxon>Eukaryota</taxon>
        <taxon>Metazoa</taxon>
        <taxon>Ecdysozoa</taxon>
        <taxon>Arthropoda</taxon>
        <taxon>Hexapoda</taxon>
        <taxon>Insecta</taxon>
        <taxon>Pterygota</taxon>
        <taxon>Neoptera</taxon>
        <taxon>Endopterygota</taxon>
        <taxon>Lepidoptera</taxon>
        <taxon>Glossata</taxon>
        <taxon>Ditrysia</taxon>
        <taxon>Bombycoidea</taxon>
        <taxon>Saturniidae</taxon>
        <taxon>Saturniinae</taxon>
        <taxon>Saturniini</taxon>
        <taxon>Antheraea</taxon>
    </lineage>
</organism>
<feature type="chain" id="PRO_5003219166" evidence="1">
    <location>
        <begin position="17"/>
        <end position="123"/>
    </location>
</feature>
<dbReference type="PANTHER" id="PTHR11257">
    <property type="entry name" value="CHEMOSENSORY PROTEIN-RELATED"/>
    <property type="match status" value="1"/>
</dbReference>
<feature type="signal peptide" evidence="1">
    <location>
        <begin position="1"/>
        <end position="16"/>
    </location>
</feature>
<dbReference type="EMBL" id="HQ649755">
    <property type="protein sequence ID" value="ADV36661.1"/>
    <property type="molecule type" value="mRNA"/>
</dbReference>
<keyword evidence="1" id="KW-0732">Signal</keyword>
<dbReference type="AlphaFoldDB" id="E7EC45"/>
<dbReference type="Gene3D" id="1.10.2080.10">
    <property type="entry name" value="Insect odorant-binding protein A10/Ejaculatory bulb-specific protein 3"/>
    <property type="match status" value="1"/>
</dbReference>
<protein>
    <submittedName>
        <fullName evidence="2">Chemosensory protein 8</fullName>
    </submittedName>
</protein>
<proteinExistence type="evidence at transcript level"/>
<evidence type="ECO:0000256" key="1">
    <source>
        <dbReference type="SAM" id="SignalP"/>
    </source>
</evidence>
<reference evidence="2" key="1">
    <citation type="submission" date="2010-11" db="EMBL/GenBank/DDBJ databases">
        <authorList>
            <person name="Park S.-W."/>
            <person name="Kim S.R."/>
            <person name="Goo T.-W."/>
            <person name="Kang S.-W."/>
        </authorList>
    </citation>
    <scope>NUCLEOTIDE SEQUENCE</scope>
</reference>
<accession>E7EC45</accession>
<evidence type="ECO:0000313" key="2">
    <source>
        <dbReference type="EMBL" id="ADV36661.1"/>
    </source>
</evidence>